<keyword evidence="3" id="KW-1185">Reference proteome</keyword>
<proteinExistence type="predicted"/>
<reference evidence="3" key="1">
    <citation type="submission" date="2015-07" db="EMBL/GenBank/DDBJ databases">
        <title>Discovery of a poly(ethylene terephthalate assimilation.</title>
        <authorList>
            <person name="Yoshida S."/>
            <person name="Hiraga K."/>
            <person name="Takehana T."/>
            <person name="Taniguchi I."/>
            <person name="Yamaji H."/>
            <person name="Maeda Y."/>
            <person name="Toyohara K."/>
            <person name="Miyamoto K."/>
            <person name="Kimura Y."/>
            <person name="Oda K."/>
        </authorList>
    </citation>
    <scope>NUCLEOTIDE SEQUENCE [LARGE SCALE GENOMIC DNA]</scope>
    <source>
        <strain evidence="3">NBRC 110686 / TISTR 2288 / 201-F6</strain>
    </source>
</reference>
<protein>
    <submittedName>
        <fullName evidence="2">3-ketoacyl-CoA thiolase</fullName>
        <ecNumber evidence="2">2.3.1.16</ecNumber>
    </submittedName>
</protein>
<gene>
    <name evidence="2" type="ORF">ISF6_3004</name>
</gene>
<dbReference type="InterPro" id="IPR002155">
    <property type="entry name" value="Thiolase"/>
</dbReference>
<evidence type="ECO:0000313" key="3">
    <source>
        <dbReference type="Proteomes" id="UP000037660"/>
    </source>
</evidence>
<dbReference type="EC" id="2.3.1.16" evidence="2"/>
<dbReference type="SUPFAM" id="SSF53901">
    <property type="entry name" value="Thiolase-like"/>
    <property type="match status" value="2"/>
</dbReference>
<dbReference type="Pfam" id="PF22691">
    <property type="entry name" value="Thiolase_C_1"/>
    <property type="match status" value="1"/>
</dbReference>
<reference evidence="2 3" key="2">
    <citation type="journal article" date="2016" name="Science">
        <title>A bacterium that degrades and assimilates poly(ethylene terephthalate).</title>
        <authorList>
            <person name="Yoshida S."/>
            <person name="Hiraga K."/>
            <person name="Takehana T."/>
            <person name="Taniguchi I."/>
            <person name="Yamaji H."/>
            <person name="Maeda Y."/>
            <person name="Toyohara K."/>
            <person name="Miyamoto K."/>
            <person name="Kimura Y."/>
            <person name="Oda K."/>
        </authorList>
    </citation>
    <scope>NUCLEOTIDE SEQUENCE [LARGE SCALE GENOMIC DNA]</scope>
    <source>
        <strain evidence="3">NBRC 110686 / TISTR 2288 / 201-F6</strain>
    </source>
</reference>
<comment type="caution">
    <text evidence="2">The sequence shown here is derived from an EMBL/GenBank/DDBJ whole genome shotgun (WGS) entry which is preliminary data.</text>
</comment>
<dbReference type="Gene3D" id="3.40.47.10">
    <property type="match status" value="1"/>
</dbReference>
<dbReference type="InterPro" id="IPR016039">
    <property type="entry name" value="Thiolase-like"/>
</dbReference>
<dbReference type="CDD" id="cd00829">
    <property type="entry name" value="SCP-x_thiolase"/>
    <property type="match status" value="1"/>
</dbReference>
<dbReference type="PANTHER" id="PTHR42870">
    <property type="entry name" value="ACETYL-COA C-ACETYLTRANSFERASE"/>
    <property type="match status" value="1"/>
</dbReference>
<dbReference type="PANTHER" id="PTHR42870:SF1">
    <property type="entry name" value="NON-SPECIFIC LIPID-TRANSFER PROTEIN-LIKE 2"/>
    <property type="match status" value="1"/>
</dbReference>
<dbReference type="PIRSF" id="PIRSF000429">
    <property type="entry name" value="Ac-CoA_Ac_transf"/>
    <property type="match status" value="1"/>
</dbReference>
<dbReference type="InterPro" id="IPR055140">
    <property type="entry name" value="Thiolase_C_2"/>
</dbReference>
<dbReference type="Proteomes" id="UP000037660">
    <property type="component" value="Unassembled WGS sequence"/>
</dbReference>
<dbReference type="OrthoDB" id="9790314at2"/>
<dbReference type="GO" id="GO:0003988">
    <property type="term" value="F:acetyl-CoA C-acyltransferase activity"/>
    <property type="evidence" value="ECO:0007669"/>
    <property type="project" value="UniProtKB-EC"/>
</dbReference>
<evidence type="ECO:0000313" key="2">
    <source>
        <dbReference type="EMBL" id="GAP37149.1"/>
    </source>
</evidence>
<keyword evidence="2" id="KW-0012">Acyltransferase</keyword>
<sequence length="395" mass="41494">MKVGARSLKGRAAIVGIGESTYYRHGTSPDPEFKLVLKAILAACADAGIDPRDIDGFASYGNDRSDPLRLATALGTHRLRSSMMQWGGGGGGCCAAVANGAAAIHAGMAEVVVVYRGLAQGEYGRFGQGGAGDTVSGEMAWQVPYGVLAPPQKFAMRVQRYLHEHGIRPEALRAIAMASYHHAQANPRAVMHGKPLSEARYDASRWIVEPLRLYDCCMENDGAAALLLVSADAAKRFGPKAAWLLGAGGGADHRFGAVPHNAPDYASANYKGVASDLYRMAGLGPADVGVVQSYENFTGGVVMALAEHGFFSPSEANDFLQTADLLAPDGRLPLNTSGGNLAECYMHGFELVLEAVRQVRGTSTSQARRHDVALVIGGPMVAPASDLLLGSEAAL</sequence>
<organism evidence="2 3">
    <name type="scientific">Piscinibacter sakaiensis</name>
    <name type="common">Ideonella sakaiensis</name>
    <dbReference type="NCBI Taxonomy" id="1547922"/>
    <lineage>
        <taxon>Bacteria</taxon>
        <taxon>Pseudomonadati</taxon>
        <taxon>Pseudomonadota</taxon>
        <taxon>Betaproteobacteria</taxon>
        <taxon>Burkholderiales</taxon>
        <taxon>Sphaerotilaceae</taxon>
        <taxon>Piscinibacter</taxon>
    </lineage>
</organism>
<evidence type="ECO:0000259" key="1">
    <source>
        <dbReference type="Pfam" id="PF22691"/>
    </source>
</evidence>
<accession>A0A0K8P3M3</accession>
<dbReference type="EMBL" id="BBYR01000043">
    <property type="protein sequence ID" value="GAP37149.1"/>
    <property type="molecule type" value="Genomic_DNA"/>
</dbReference>
<dbReference type="AlphaFoldDB" id="A0A0K8P3M3"/>
<dbReference type="RefSeq" id="WP_054021100.1">
    <property type="nucleotide sequence ID" value="NZ_BBYR01000043.1"/>
</dbReference>
<name>A0A0K8P3M3_PISS1</name>
<dbReference type="STRING" id="1547922.ISF6_3004"/>
<keyword evidence="2" id="KW-0808">Transferase</keyword>
<feature type="domain" description="Thiolase C-terminal" evidence="1">
    <location>
        <begin position="261"/>
        <end position="377"/>
    </location>
</feature>